<dbReference type="NCBIfam" id="NF047751">
    <property type="entry name" value="HepT_toxin"/>
    <property type="match status" value="1"/>
</dbReference>
<dbReference type="InterPro" id="IPR008201">
    <property type="entry name" value="HepT-like"/>
</dbReference>
<name>A0A0S6UEZ2_NEOTH</name>
<comment type="similarity">
    <text evidence="4">Belongs to the HepT RNase toxin family.</text>
</comment>
<dbReference type="GO" id="GO:0004540">
    <property type="term" value="F:RNA nuclease activity"/>
    <property type="evidence" value="ECO:0007669"/>
    <property type="project" value="InterPro"/>
</dbReference>
<proteinExistence type="inferred from homology"/>
<dbReference type="PANTHER" id="PTHR33397:SF5">
    <property type="entry name" value="RNASE YUTE-RELATED"/>
    <property type="match status" value="1"/>
</dbReference>
<dbReference type="GO" id="GO:0016787">
    <property type="term" value="F:hydrolase activity"/>
    <property type="evidence" value="ECO:0007669"/>
    <property type="project" value="UniProtKB-KW"/>
</dbReference>
<evidence type="ECO:0000313" key="5">
    <source>
        <dbReference type="EMBL" id="GAF25579.1"/>
    </source>
</evidence>
<dbReference type="PANTHER" id="PTHR33397">
    <property type="entry name" value="UPF0331 PROTEIN YUTE"/>
    <property type="match status" value="1"/>
</dbReference>
<dbReference type="InterPro" id="IPR052379">
    <property type="entry name" value="Type_VII_TA_RNase"/>
</dbReference>
<dbReference type="InterPro" id="IPR037038">
    <property type="entry name" value="HepT-like_sf"/>
</dbReference>
<gene>
    <name evidence="5" type="ORF">MTY_0914</name>
</gene>
<keyword evidence="3" id="KW-0378">Hydrolase</keyword>
<protein>
    <submittedName>
        <fullName evidence="5">Uncharacterized conserved protein</fullName>
    </submittedName>
</protein>
<organism evidence="5">
    <name type="scientific">Moorella thermoacetica Y72</name>
    <dbReference type="NCBI Taxonomy" id="1325331"/>
    <lineage>
        <taxon>Bacteria</taxon>
        <taxon>Bacillati</taxon>
        <taxon>Bacillota</taxon>
        <taxon>Clostridia</taxon>
        <taxon>Neomoorellales</taxon>
        <taxon>Neomoorellaceae</taxon>
        <taxon>Neomoorella</taxon>
    </lineage>
</organism>
<keyword evidence="1" id="KW-1277">Toxin-antitoxin system</keyword>
<keyword evidence="2" id="KW-0540">Nuclease</keyword>
<evidence type="ECO:0000256" key="4">
    <source>
        <dbReference type="ARBA" id="ARBA00024207"/>
    </source>
</evidence>
<accession>A0A0S6UEZ2</accession>
<dbReference type="Gene3D" id="1.20.120.580">
    <property type="entry name" value="bsu32300-like"/>
    <property type="match status" value="1"/>
</dbReference>
<dbReference type="AlphaFoldDB" id="A0A0S6UEZ2"/>
<evidence type="ECO:0000256" key="2">
    <source>
        <dbReference type="ARBA" id="ARBA00022722"/>
    </source>
</evidence>
<reference evidence="5" key="1">
    <citation type="journal article" date="2014" name="Gene">
        <title>Genome-guided analysis of transformation efficiency and carbon dioxide assimilation by Moorella thermoacetica Y72.</title>
        <authorList>
            <person name="Tsukahara K."/>
            <person name="Kita A."/>
            <person name="Nakashimada Y."/>
            <person name="Hoshino T."/>
            <person name="Murakami K."/>
        </authorList>
    </citation>
    <scope>NUCLEOTIDE SEQUENCE [LARGE SCALE GENOMIC DNA]</scope>
    <source>
        <strain evidence="5">Y72</strain>
    </source>
</reference>
<evidence type="ECO:0000256" key="1">
    <source>
        <dbReference type="ARBA" id="ARBA00022649"/>
    </source>
</evidence>
<dbReference type="EMBL" id="DF238840">
    <property type="protein sequence ID" value="GAF25579.1"/>
    <property type="molecule type" value="Genomic_DNA"/>
</dbReference>
<sequence length="145" mass="16674">MEVPGMVDAEIINRKLQQLECYLAKLEKHKNVKAPDMEKNMELAWIVEHGLQLSIQIVLDIGTHILAEEGIIVDEYSNIFGELAKLGVLPEKFARDISGMAGFRNILVHEYGKIDLKKVADIMNNHLNDFRQYARYIVQYLGWSF</sequence>
<dbReference type="Proteomes" id="UP000063718">
    <property type="component" value="Unassembled WGS sequence"/>
</dbReference>
<dbReference type="Pfam" id="PF01934">
    <property type="entry name" value="HepT-like"/>
    <property type="match status" value="1"/>
</dbReference>
<dbReference type="GO" id="GO:0110001">
    <property type="term" value="C:toxin-antitoxin complex"/>
    <property type="evidence" value="ECO:0007669"/>
    <property type="project" value="InterPro"/>
</dbReference>
<evidence type="ECO:0000256" key="3">
    <source>
        <dbReference type="ARBA" id="ARBA00022801"/>
    </source>
</evidence>